<evidence type="ECO:0000256" key="1">
    <source>
        <dbReference type="SAM" id="Coils"/>
    </source>
</evidence>
<dbReference type="PROSITE" id="PS51737">
    <property type="entry name" value="RECOMBINASE_DNA_BIND"/>
    <property type="match status" value="1"/>
</dbReference>
<evidence type="ECO:0000313" key="6">
    <source>
        <dbReference type="Proteomes" id="UP000263014"/>
    </source>
</evidence>
<dbReference type="GeneID" id="93150205"/>
<dbReference type="Pfam" id="PF13408">
    <property type="entry name" value="Zn_ribbon_recom"/>
    <property type="match status" value="1"/>
</dbReference>
<dbReference type="PANTHER" id="PTHR30461:SF23">
    <property type="entry name" value="DNA RECOMBINASE-RELATED"/>
    <property type="match status" value="1"/>
</dbReference>
<dbReference type="PROSITE" id="PS51736">
    <property type="entry name" value="RECOMBINASES_3"/>
    <property type="match status" value="1"/>
</dbReference>
<dbReference type="Gene3D" id="3.40.50.1390">
    <property type="entry name" value="Resolvase, N-terminal catalytic domain"/>
    <property type="match status" value="1"/>
</dbReference>
<dbReference type="Proteomes" id="UP000263014">
    <property type="component" value="Unassembled WGS sequence"/>
</dbReference>
<name>A0A174VDH2_9FIRM</name>
<accession>A0A174VDH2</accession>
<dbReference type="InterPro" id="IPR050639">
    <property type="entry name" value="SSR_resolvase"/>
</dbReference>
<dbReference type="Gene3D" id="3.90.1750.20">
    <property type="entry name" value="Putative Large Serine Recombinase, Chain B, Domain 2"/>
    <property type="match status" value="1"/>
</dbReference>
<dbReference type="InterPro" id="IPR011109">
    <property type="entry name" value="DNA_bind_recombinase_dom"/>
</dbReference>
<dbReference type="Pfam" id="PF07508">
    <property type="entry name" value="Recombinase"/>
    <property type="match status" value="1"/>
</dbReference>
<organism evidence="4 7">
    <name type="scientific">Hungatella hathewayi</name>
    <dbReference type="NCBI Taxonomy" id="154046"/>
    <lineage>
        <taxon>Bacteria</taxon>
        <taxon>Bacillati</taxon>
        <taxon>Bacillota</taxon>
        <taxon>Clostridia</taxon>
        <taxon>Lachnospirales</taxon>
        <taxon>Lachnospiraceae</taxon>
        <taxon>Hungatella</taxon>
    </lineage>
</organism>
<dbReference type="SUPFAM" id="SSF53041">
    <property type="entry name" value="Resolvase-like"/>
    <property type="match status" value="1"/>
</dbReference>
<dbReference type="AlphaFoldDB" id="A0A174VDH2"/>
<dbReference type="OrthoDB" id="9804620at2"/>
<evidence type="ECO:0000259" key="2">
    <source>
        <dbReference type="PROSITE" id="PS51736"/>
    </source>
</evidence>
<keyword evidence="1" id="KW-0175">Coiled coil</keyword>
<dbReference type="EMBL" id="WNME01000003">
    <property type="protein sequence ID" value="MUB62780.1"/>
    <property type="molecule type" value="Genomic_DNA"/>
</dbReference>
<evidence type="ECO:0000313" key="7">
    <source>
        <dbReference type="Proteomes" id="UP000434223"/>
    </source>
</evidence>
<evidence type="ECO:0000313" key="4">
    <source>
        <dbReference type="EMBL" id="MUB62780.1"/>
    </source>
</evidence>
<dbReference type="InterPro" id="IPR006119">
    <property type="entry name" value="Resolv_N"/>
</dbReference>
<dbReference type="InterPro" id="IPR036162">
    <property type="entry name" value="Resolvase-like_N_sf"/>
</dbReference>
<proteinExistence type="predicted"/>
<dbReference type="GO" id="GO:0000150">
    <property type="term" value="F:DNA strand exchange activity"/>
    <property type="evidence" value="ECO:0007669"/>
    <property type="project" value="InterPro"/>
</dbReference>
<reference evidence="4 7" key="2">
    <citation type="submission" date="2019-09" db="EMBL/GenBank/DDBJ databases">
        <title>Draft genome sequencing of Hungatella hathewayi 123Y-2.</title>
        <authorList>
            <person name="Lv Q."/>
            <person name="Li S."/>
        </authorList>
    </citation>
    <scope>NUCLEOTIDE SEQUENCE [LARGE SCALE GENOMIC DNA]</scope>
    <source>
        <strain evidence="4 7">123Y-2</strain>
    </source>
</reference>
<evidence type="ECO:0000259" key="3">
    <source>
        <dbReference type="PROSITE" id="PS51737"/>
    </source>
</evidence>
<dbReference type="InterPro" id="IPR025827">
    <property type="entry name" value="Zn_ribbon_recom_dom"/>
</dbReference>
<reference evidence="5 6" key="1">
    <citation type="submission" date="2018-08" db="EMBL/GenBank/DDBJ databases">
        <title>A genome reference for cultivated species of the human gut microbiota.</title>
        <authorList>
            <person name="Zou Y."/>
            <person name="Xue W."/>
            <person name="Luo G."/>
        </authorList>
    </citation>
    <scope>NUCLEOTIDE SEQUENCE [LARGE SCALE GENOMIC DNA]</scope>
    <source>
        <strain evidence="5 6">TM09-12</strain>
    </source>
</reference>
<gene>
    <name evidence="5" type="ORF">DXD79_08100</name>
    <name evidence="4" type="ORF">GNE07_06870</name>
</gene>
<protein>
    <submittedName>
        <fullName evidence="4">Recombinase TnpX</fullName>
    </submittedName>
</protein>
<dbReference type="GO" id="GO:0003677">
    <property type="term" value="F:DNA binding"/>
    <property type="evidence" value="ECO:0007669"/>
    <property type="project" value="InterPro"/>
</dbReference>
<sequence>MFKKYNHIFRTYSYLRLSVEDGDQIESDSIKNQRVIVNRYKENHPEIQLVGEEIDDGYSGTNFKRPGFQNLLELIKKGMIDCIIVKDLSRLGRDFTEVLRYVQRRFPEWGIRFVAIDDNYDSDDESCKQDFLTLPIKSLLNESYPANTSISIRNTLKAMREQGLFVGAYAYYGYQKDPEDRHRLILDPIASGVVRDIFAWKICGLSQDAIARRLDSLGFLPPADYKVSQGIPYKTTFKLYERSHWTAVAVGRILCNIAYVGILVQGKTTTPNFKVHKTIYKTEEEWDIVEGAIPPIVSWIDFMIVNHLLEKDTRTAPGQDTVYLFSGILECADCHQSLVRKPAKYNGKEYGYYVCSTNRDHKEQCSSPHRVSEAKLKKSMLLLIRHQISMMVNLKSILQYVETIPFSDRKVEKESNRMEMLKKEYQWNLKLSTSLYESFQEGILTKEEYLQMKKKYSERCGELEQLMENQEEESRNIFRNICGQNNWIEHFLKFGQIKELDRKLVVSFIKDIQVTAQGNLEVTFWFEDEYRQVIEKIKQIHYELPNAKMQGFLNQIGEGGVLCG</sequence>
<dbReference type="InterPro" id="IPR038109">
    <property type="entry name" value="DNA_bind_recomb_sf"/>
</dbReference>
<dbReference type="Pfam" id="PF00239">
    <property type="entry name" value="Resolvase"/>
    <property type="match status" value="1"/>
</dbReference>
<feature type="domain" description="Resolvase/invertase-type recombinase catalytic" evidence="2">
    <location>
        <begin position="10"/>
        <end position="163"/>
    </location>
</feature>
<dbReference type="PANTHER" id="PTHR30461">
    <property type="entry name" value="DNA-INVERTASE FROM LAMBDOID PROPHAGE"/>
    <property type="match status" value="1"/>
</dbReference>
<dbReference type="RefSeq" id="WP_006775928.1">
    <property type="nucleotide sequence ID" value="NZ_CABJBJ010000037.1"/>
</dbReference>
<evidence type="ECO:0000313" key="5">
    <source>
        <dbReference type="EMBL" id="RGJ05967.1"/>
    </source>
</evidence>
<dbReference type="EMBL" id="QSON01000003">
    <property type="protein sequence ID" value="RGJ05967.1"/>
    <property type="molecule type" value="Genomic_DNA"/>
</dbReference>
<feature type="domain" description="Recombinase" evidence="3">
    <location>
        <begin position="171"/>
        <end position="315"/>
    </location>
</feature>
<feature type="coiled-coil region" evidence="1">
    <location>
        <begin position="446"/>
        <end position="480"/>
    </location>
</feature>
<dbReference type="SMART" id="SM00857">
    <property type="entry name" value="Resolvase"/>
    <property type="match status" value="1"/>
</dbReference>
<comment type="caution">
    <text evidence="4">The sequence shown here is derived from an EMBL/GenBank/DDBJ whole genome shotgun (WGS) entry which is preliminary data.</text>
</comment>
<dbReference type="Proteomes" id="UP000434223">
    <property type="component" value="Unassembled WGS sequence"/>
</dbReference>